<accession>A0A4P7VS57</accession>
<dbReference type="KEGG" id="mgod:E7746_14815"/>
<evidence type="ECO:0000313" key="1">
    <source>
        <dbReference type="EMBL" id="QCD37207.1"/>
    </source>
</evidence>
<organism evidence="1 2">
    <name type="scientific">Muribaculum gordoncarteri</name>
    <dbReference type="NCBI Taxonomy" id="2530390"/>
    <lineage>
        <taxon>Bacteria</taxon>
        <taxon>Pseudomonadati</taxon>
        <taxon>Bacteroidota</taxon>
        <taxon>Bacteroidia</taxon>
        <taxon>Bacteroidales</taxon>
        <taxon>Muribaculaceae</taxon>
        <taxon>Muribaculum</taxon>
    </lineage>
</organism>
<geneLocation type="plasmid" evidence="2">
    <name>ptaa-4-1</name>
</geneLocation>
<proteinExistence type="predicted"/>
<dbReference type="AlphaFoldDB" id="A0A4P7VS57"/>
<dbReference type="RefSeq" id="WP_135472922.1">
    <property type="nucleotide sequence ID" value="NZ_CP039394.1"/>
</dbReference>
<keyword evidence="1" id="KW-0614">Plasmid</keyword>
<protein>
    <recommendedName>
        <fullName evidence="3">Tetratricopeptide repeat protein</fullName>
    </recommendedName>
</protein>
<sequence>MRVNVEDFFAKYGSKEYRNGLYIPEDIWAMRNECFFSGAVEMEVPDNIVDTIESNKLNQERRDAEYNNISTHRVAGMEHEGNGDIDEAIIEYAESIRLGENAENDMFHAFGYSYTRIIVLLDKVKRYTEEIDYIEALLNHSMNEPERDKYVARLEKTKVKLEKQSKNGRV</sequence>
<keyword evidence="2" id="KW-1185">Reference proteome</keyword>
<dbReference type="EMBL" id="CP039394">
    <property type="protein sequence ID" value="QCD37207.1"/>
    <property type="molecule type" value="Genomic_DNA"/>
</dbReference>
<reference evidence="1 2" key="1">
    <citation type="submission" date="2019-02" db="EMBL/GenBank/DDBJ databases">
        <title>Isolation and identification of novel species under the genus Muribaculum.</title>
        <authorList>
            <person name="Miyake S."/>
            <person name="Ding Y."/>
            <person name="Low A."/>
            <person name="Soh M."/>
            <person name="Seedorf H."/>
        </authorList>
    </citation>
    <scope>NUCLEOTIDE SEQUENCE [LARGE SCALE GENOMIC DNA]</scope>
    <source>
        <strain evidence="1 2">TLL-A4</strain>
        <plasmid evidence="2">ptaa-4-1</plasmid>
    </source>
</reference>
<evidence type="ECO:0000313" key="2">
    <source>
        <dbReference type="Proteomes" id="UP000297031"/>
    </source>
</evidence>
<name>A0A4P7VS57_9BACT</name>
<evidence type="ECO:0008006" key="3">
    <source>
        <dbReference type="Google" id="ProtNLM"/>
    </source>
</evidence>
<dbReference type="GeneID" id="82151234"/>
<dbReference type="Proteomes" id="UP000297031">
    <property type="component" value="Plasmid pTAA-4-1"/>
</dbReference>
<gene>
    <name evidence="1" type="ORF">E7746_14815</name>
</gene>